<proteinExistence type="predicted"/>
<gene>
    <name evidence="1" type="ORF">LCGC14_1055460</name>
</gene>
<reference evidence="1" key="1">
    <citation type="journal article" date="2015" name="Nature">
        <title>Complex archaea that bridge the gap between prokaryotes and eukaryotes.</title>
        <authorList>
            <person name="Spang A."/>
            <person name="Saw J.H."/>
            <person name="Jorgensen S.L."/>
            <person name="Zaremba-Niedzwiedzka K."/>
            <person name="Martijn J."/>
            <person name="Lind A.E."/>
            <person name="van Eijk R."/>
            <person name="Schleper C."/>
            <person name="Guy L."/>
            <person name="Ettema T.J."/>
        </authorList>
    </citation>
    <scope>NUCLEOTIDE SEQUENCE</scope>
</reference>
<protein>
    <recommendedName>
        <fullName evidence="2">DNA methylase N-4/N-6 domain-containing protein</fullName>
    </recommendedName>
</protein>
<organism evidence="1">
    <name type="scientific">marine sediment metagenome</name>
    <dbReference type="NCBI Taxonomy" id="412755"/>
    <lineage>
        <taxon>unclassified sequences</taxon>
        <taxon>metagenomes</taxon>
        <taxon>ecological metagenomes</taxon>
    </lineage>
</organism>
<accession>A0A0F9MS59</accession>
<evidence type="ECO:0000313" key="1">
    <source>
        <dbReference type="EMBL" id="KKN08569.1"/>
    </source>
</evidence>
<dbReference type="InterPro" id="IPR029063">
    <property type="entry name" value="SAM-dependent_MTases_sf"/>
</dbReference>
<sequence>MATKTVKHPAKFSPKVVEIAAVHLAPFQRVLDPFAGTGLVHSLRLYGSWETVGVEIEPEWADMHPKTIVGDALSLPFAHHTFDAVFTSPAYGNRLADHHNAQDGSPRRSYTHDLGRKLHENNSGTLHWGDAYRRLHLMAWGEVWRVVRPEGRFVVNIKNHIRDGMEIPVVEWHLATILNLGWKLRSIAPVEARSMRFGQNHAARLDHEFLLVFDRHGH</sequence>
<evidence type="ECO:0008006" key="2">
    <source>
        <dbReference type="Google" id="ProtNLM"/>
    </source>
</evidence>
<dbReference type="AlphaFoldDB" id="A0A0F9MS59"/>
<dbReference type="EMBL" id="LAZR01004440">
    <property type="protein sequence ID" value="KKN08569.1"/>
    <property type="molecule type" value="Genomic_DNA"/>
</dbReference>
<name>A0A0F9MS59_9ZZZZ</name>
<dbReference type="CDD" id="cd02440">
    <property type="entry name" value="AdoMet_MTases"/>
    <property type="match status" value="1"/>
</dbReference>
<comment type="caution">
    <text evidence="1">The sequence shown here is derived from an EMBL/GenBank/DDBJ whole genome shotgun (WGS) entry which is preliminary data.</text>
</comment>
<dbReference type="Gene3D" id="3.40.50.150">
    <property type="entry name" value="Vaccinia Virus protein VP39"/>
    <property type="match status" value="1"/>
</dbReference>
<dbReference type="SUPFAM" id="SSF53335">
    <property type="entry name" value="S-adenosyl-L-methionine-dependent methyltransferases"/>
    <property type="match status" value="1"/>
</dbReference>